<evidence type="ECO:0000256" key="12">
    <source>
        <dbReference type="ARBA" id="ARBA00022737"/>
    </source>
</evidence>
<keyword evidence="12" id="KW-0677">Repeat</keyword>
<evidence type="ECO:0000256" key="19">
    <source>
        <dbReference type="ARBA" id="ARBA00023180"/>
    </source>
</evidence>
<dbReference type="InterPro" id="IPR013210">
    <property type="entry name" value="LRR_N_plant-typ"/>
</dbReference>
<evidence type="ECO:0000256" key="24">
    <source>
        <dbReference type="SAM" id="SignalP"/>
    </source>
</evidence>
<dbReference type="Pfam" id="PF00560">
    <property type="entry name" value="LRR_1"/>
    <property type="match status" value="3"/>
</dbReference>
<evidence type="ECO:0000256" key="13">
    <source>
        <dbReference type="ARBA" id="ARBA00022741"/>
    </source>
</evidence>
<dbReference type="PROSITE" id="PS51450">
    <property type="entry name" value="LRR"/>
    <property type="match status" value="1"/>
</dbReference>
<dbReference type="InterPro" id="IPR003591">
    <property type="entry name" value="Leu-rich_rpt_typical-subtyp"/>
</dbReference>
<dbReference type="SMART" id="SM00220">
    <property type="entry name" value="S_TKc"/>
    <property type="match status" value="1"/>
</dbReference>
<dbReference type="Gene3D" id="3.80.10.10">
    <property type="entry name" value="Ribonuclease Inhibitor"/>
    <property type="match status" value="3"/>
</dbReference>
<reference evidence="26 27" key="1">
    <citation type="journal article" date="2018" name="Mol. Plant">
        <title>The genome of Artemisia annua provides insight into the evolution of Asteraceae family and artemisinin biosynthesis.</title>
        <authorList>
            <person name="Shen Q."/>
            <person name="Zhang L."/>
            <person name="Liao Z."/>
            <person name="Wang S."/>
            <person name="Yan T."/>
            <person name="Shi P."/>
            <person name="Liu M."/>
            <person name="Fu X."/>
            <person name="Pan Q."/>
            <person name="Wang Y."/>
            <person name="Lv Z."/>
            <person name="Lu X."/>
            <person name="Zhang F."/>
            <person name="Jiang W."/>
            <person name="Ma Y."/>
            <person name="Chen M."/>
            <person name="Hao X."/>
            <person name="Li L."/>
            <person name="Tang Y."/>
            <person name="Lv G."/>
            <person name="Zhou Y."/>
            <person name="Sun X."/>
            <person name="Brodelius P.E."/>
            <person name="Rose J.K.C."/>
            <person name="Tang K."/>
        </authorList>
    </citation>
    <scope>NUCLEOTIDE SEQUENCE [LARGE SCALE GENOMIC DNA]</scope>
    <source>
        <strain evidence="27">cv. Huhao1</strain>
        <tissue evidence="26">Leaf</tissue>
    </source>
</reference>
<evidence type="ECO:0000256" key="15">
    <source>
        <dbReference type="ARBA" id="ARBA00022840"/>
    </source>
</evidence>
<comment type="catalytic activity">
    <reaction evidence="20">
        <text>L-threonyl-[protein] + ATP = O-phospho-L-threonyl-[protein] + ADP + H(+)</text>
        <dbReference type="Rhea" id="RHEA:46608"/>
        <dbReference type="Rhea" id="RHEA-COMP:11060"/>
        <dbReference type="Rhea" id="RHEA-COMP:11605"/>
        <dbReference type="ChEBI" id="CHEBI:15378"/>
        <dbReference type="ChEBI" id="CHEBI:30013"/>
        <dbReference type="ChEBI" id="CHEBI:30616"/>
        <dbReference type="ChEBI" id="CHEBI:61977"/>
        <dbReference type="ChEBI" id="CHEBI:456216"/>
        <dbReference type="EC" id="2.7.11.1"/>
    </reaction>
</comment>
<dbReference type="PROSITE" id="PS00108">
    <property type="entry name" value="PROTEIN_KINASE_ST"/>
    <property type="match status" value="1"/>
</dbReference>
<organism evidence="26 27">
    <name type="scientific">Artemisia annua</name>
    <name type="common">Sweet wormwood</name>
    <dbReference type="NCBI Taxonomy" id="35608"/>
    <lineage>
        <taxon>Eukaryota</taxon>
        <taxon>Viridiplantae</taxon>
        <taxon>Streptophyta</taxon>
        <taxon>Embryophyta</taxon>
        <taxon>Tracheophyta</taxon>
        <taxon>Spermatophyta</taxon>
        <taxon>Magnoliopsida</taxon>
        <taxon>eudicotyledons</taxon>
        <taxon>Gunneridae</taxon>
        <taxon>Pentapetalae</taxon>
        <taxon>asterids</taxon>
        <taxon>campanulids</taxon>
        <taxon>Asterales</taxon>
        <taxon>Asteraceae</taxon>
        <taxon>Asteroideae</taxon>
        <taxon>Anthemideae</taxon>
        <taxon>Artemisiinae</taxon>
        <taxon>Artemisia</taxon>
    </lineage>
</organism>
<keyword evidence="5" id="KW-1003">Cell membrane</keyword>
<evidence type="ECO:0000256" key="23">
    <source>
        <dbReference type="SAM" id="Phobius"/>
    </source>
</evidence>
<evidence type="ECO:0000256" key="3">
    <source>
        <dbReference type="ARBA" id="ARBA00008684"/>
    </source>
</evidence>
<dbReference type="Proteomes" id="UP000245207">
    <property type="component" value="Unassembled WGS sequence"/>
</dbReference>
<protein>
    <recommendedName>
        <fullName evidence="4">non-specific serine/threonine protein kinase</fullName>
        <ecNumber evidence="4">2.7.11.1</ecNumber>
    </recommendedName>
</protein>
<comment type="subcellular location">
    <subcellularLocation>
        <location evidence="1">Cell membrane</location>
        <topology evidence="1">Single-pass membrane protein</topology>
    </subcellularLocation>
    <subcellularLocation>
        <location evidence="2">Membrane</location>
        <topology evidence="2">Single-pass type I membrane protein</topology>
    </subcellularLocation>
</comment>
<dbReference type="Pfam" id="PF08263">
    <property type="entry name" value="LRRNT_2"/>
    <property type="match status" value="1"/>
</dbReference>
<keyword evidence="13 22" id="KW-0547">Nucleotide-binding</keyword>
<keyword evidence="15 22" id="KW-0067">ATP-binding</keyword>
<evidence type="ECO:0000313" key="26">
    <source>
        <dbReference type="EMBL" id="PWA89512.1"/>
    </source>
</evidence>
<dbReference type="InterPro" id="IPR051809">
    <property type="entry name" value="Plant_receptor-like_S/T_kinase"/>
</dbReference>
<keyword evidence="16 23" id="KW-1133">Transmembrane helix</keyword>
<dbReference type="Pfam" id="PF13855">
    <property type="entry name" value="LRR_8"/>
    <property type="match status" value="2"/>
</dbReference>
<dbReference type="OrthoDB" id="676979at2759"/>
<evidence type="ECO:0000256" key="4">
    <source>
        <dbReference type="ARBA" id="ARBA00012513"/>
    </source>
</evidence>
<keyword evidence="27" id="KW-1185">Reference proteome</keyword>
<dbReference type="PROSITE" id="PS00107">
    <property type="entry name" value="PROTEIN_KINASE_ATP"/>
    <property type="match status" value="1"/>
</dbReference>
<dbReference type="SUPFAM" id="SSF52058">
    <property type="entry name" value="L domain-like"/>
    <property type="match status" value="2"/>
</dbReference>
<dbReference type="GO" id="GO:0005524">
    <property type="term" value="F:ATP binding"/>
    <property type="evidence" value="ECO:0007669"/>
    <property type="project" value="UniProtKB-UniRule"/>
</dbReference>
<evidence type="ECO:0000256" key="22">
    <source>
        <dbReference type="PROSITE-ProRule" id="PRU10141"/>
    </source>
</evidence>
<dbReference type="SMART" id="SM00369">
    <property type="entry name" value="LRR_TYP"/>
    <property type="match status" value="6"/>
</dbReference>
<keyword evidence="8" id="KW-0433">Leucine-rich repeat</keyword>
<dbReference type="FunFam" id="1.10.510.10:FF:000358">
    <property type="entry name" value="Putative leucine-rich repeat receptor-like serine/threonine-protein kinase"/>
    <property type="match status" value="1"/>
</dbReference>
<proteinExistence type="inferred from homology"/>
<keyword evidence="6" id="KW-0723">Serine/threonine-protein kinase</keyword>
<dbReference type="AlphaFoldDB" id="A0A2U1PUW8"/>
<dbReference type="PANTHER" id="PTHR27008">
    <property type="entry name" value="OS04G0122200 PROTEIN"/>
    <property type="match status" value="1"/>
</dbReference>
<dbReference type="GO" id="GO:0004674">
    <property type="term" value="F:protein serine/threonine kinase activity"/>
    <property type="evidence" value="ECO:0007669"/>
    <property type="project" value="UniProtKB-KW"/>
</dbReference>
<gene>
    <name evidence="26" type="ORF">CTI12_AA098290</name>
</gene>
<keyword evidence="18" id="KW-0675">Receptor</keyword>
<dbReference type="SUPFAM" id="SSF56112">
    <property type="entry name" value="Protein kinase-like (PK-like)"/>
    <property type="match status" value="1"/>
</dbReference>
<dbReference type="InterPro" id="IPR011009">
    <property type="entry name" value="Kinase-like_dom_sf"/>
</dbReference>
<dbReference type="FunFam" id="3.30.200.20:FF:000432">
    <property type="entry name" value="LRR receptor-like serine/threonine-protein kinase EFR"/>
    <property type="match status" value="1"/>
</dbReference>
<evidence type="ECO:0000256" key="20">
    <source>
        <dbReference type="ARBA" id="ARBA00047899"/>
    </source>
</evidence>
<dbReference type="Pfam" id="PF23598">
    <property type="entry name" value="LRR_14"/>
    <property type="match status" value="1"/>
</dbReference>
<dbReference type="PROSITE" id="PS50011">
    <property type="entry name" value="PROTEIN_KINASE_DOM"/>
    <property type="match status" value="1"/>
</dbReference>
<keyword evidence="17 23" id="KW-0472">Membrane</keyword>
<name>A0A2U1PUW8_ARTAN</name>
<dbReference type="GO" id="GO:0005886">
    <property type="term" value="C:plasma membrane"/>
    <property type="evidence" value="ECO:0007669"/>
    <property type="project" value="UniProtKB-SubCell"/>
</dbReference>
<dbReference type="InterPro" id="IPR032675">
    <property type="entry name" value="LRR_dom_sf"/>
</dbReference>
<dbReference type="STRING" id="35608.A0A2U1PUW8"/>
<keyword evidence="10 23" id="KW-0812">Transmembrane</keyword>
<evidence type="ECO:0000256" key="7">
    <source>
        <dbReference type="ARBA" id="ARBA00022553"/>
    </source>
</evidence>
<evidence type="ECO:0000256" key="8">
    <source>
        <dbReference type="ARBA" id="ARBA00022614"/>
    </source>
</evidence>
<dbReference type="Pfam" id="PF07714">
    <property type="entry name" value="PK_Tyr_Ser-Thr"/>
    <property type="match status" value="1"/>
</dbReference>
<dbReference type="GO" id="GO:0006952">
    <property type="term" value="P:defense response"/>
    <property type="evidence" value="ECO:0007669"/>
    <property type="project" value="UniProtKB-ARBA"/>
</dbReference>
<comment type="catalytic activity">
    <reaction evidence="21">
        <text>L-seryl-[protein] + ATP = O-phospho-L-seryl-[protein] + ADP + H(+)</text>
        <dbReference type="Rhea" id="RHEA:17989"/>
        <dbReference type="Rhea" id="RHEA-COMP:9863"/>
        <dbReference type="Rhea" id="RHEA-COMP:11604"/>
        <dbReference type="ChEBI" id="CHEBI:15378"/>
        <dbReference type="ChEBI" id="CHEBI:29999"/>
        <dbReference type="ChEBI" id="CHEBI:30616"/>
        <dbReference type="ChEBI" id="CHEBI:83421"/>
        <dbReference type="ChEBI" id="CHEBI:456216"/>
        <dbReference type="EC" id="2.7.11.1"/>
    </reaction>
</comment>
<evidence type="ECO:0000256" key="1">
    <source>
        <dbReference type="ARBA" id="ARBA00004162"/>
    </source>
</evidence>
<dbReference type="EC" id="2.7.11.1" evidence="4"/>
<evidence type="ECO:0000256" key="2">
    <source>
        <dbReference type="ARBA" id="ARBA00004479"/>
    </source>
</evidence>
<dbReference type="InterPro" id="IPR000719">
    <property type="entry name" value="Prot_kinase_dom"/>
</dbReference>
<evidence type="ECO:0000256" key="21">
    <source>
        <dbReference type="ARBA" id="ARBA00048679"/>
    </source>
</evidence>
<keyword evidence="7" id="KW-0597">Phosphoprotein</keyword>
<evidence type="ECO:0000256" key="16">
    <source>
        <dbReference type="ARBA" id="ARBA00022989"/>
    </source>
</evidence>
<dbReference type="GO" id="GO:0051707">
    <property type="term" value="P:response to other organism"/>
    <property type="evidence" value="ECO:0007669"/>
    <property type="project" value="UniProtKB-ARBA"/>
</dbReference>
<dbReference type="Gene3D" id="3.30.200.20">
    <property type="entry name" value="Phosphorylase Kinase, domain 1"/>
    <property type="match status" value="1"/>
</dbReference>
<keyword evidence="14 26" id="KW-0418">Kinase</keyword>
<evidence type="ECO:0000256" key="6">
    <source>
        <dbReference type="ARBA" id="ARBA00022527"/>
    </source>
</evidence>
<keyword evidence="9" id="KW-0808">Transferase</keyword>
<evidence type="ECO:0000256" key="17">
    <source>
        <dbReference type="ARBA" id="ARBA00023136"/>
    </source>
</evidence>
<dbReference type="EMBL" id="PKPP01000709">
    <property type="protein sequence ID" value="PWA89512.1"/>
    <property type="molecule type" value="Genomic_DNA"/>
</dbReference>
<dbReference type="FunFam" id="3.80.10.10:FF:000288">
    <property type="entry name" value="LRR receptor-like serine/threonine-protein kinase EFR"/>
    <property type="match status" value="1"/>
</dbReference>
<feature type="transmembrane region" description="Helical" evidence="23">
    <location>
        <begin position="656"/>
        <end position="680"/>
    </location>
</feature>
<dbReference type="InterPro" id="IPR008271">
    <property type="entry name" value="Ser/Thr_kinase_AS"/>
</dbReference>
<evidence type="ECO:0000256" key="14">
    <source>
        <dbReference type="ARBA" id="ARBA00022777"/>
    </source>
</evidence>
<evidence type="ECO:0000259" key="25">
    <source>
        <dbReference type="PROSITE" id="PS50011"/>
    </source>
</evidence>
<feature type="domain" description="Protein kinase" evidence="25">
    <location>
        <begin position="712"/>
        <end position="1006"/>
    </location>
</feature>
<dbReference type="InterPro" id="IPR001611">
    <property type="entry name" value="Leu-rich_rpt"/>
</dbReference>
<comment type="caution">
    <text evidence="26">The sequence shown here is derived from an EMBL/GenBank/DDBJ whole genome shotgun (WGS) entry which is preliminary data.</text>
</comment>
<evidence type="ECO:0000256" key="9">
    <source>
        <dbReference type="ARBA" id="ARBA00022679"/>
    </source>
</evidence>
<dbReference type="PANTHER" id="PTHR27008:SF596">
    <property type="entry name" value="OS02G0215500 PROTEIN"/>
    <property type="match status" value="1"/>
</dbReference>
<dbReference type="InterPro" id="IPR055414">
    <property type="entry name" value="LRR_R13L4/SHOC2-like"/>
</dbReference>
<dbReference type="FunFam" id="3.80.10.10:FF:000095">
    <property type="entry name" value="LRR receptor-like serine/threonine-protein kinase GSO1"/>
    <property type="match status" value="1"/>
</dbReference>
<accession>A0A2U1PUW8</accession>
<evidence type="ECO:0000313" key="27">
    <source>
        <dbReference type="Proteomes" id="UP000245207"/>
    </source>
</evidence>
<keyword evidence="11 24" id="KW-0732">Signal</keyword>
<sequence length="1006" mass="109997">MKSPQAIIYSSSSSRISFLFFSLAIICLTSATVSASYDGNETDYLALLSFKSKITQDPYKVLTSWNHSFHFCDWNGISCGKRHKRVTALQLDSQGLEGSLPSHVGNLSFLRELSLGNNSFQGNIPHELGRLSRLRYLYLYDNKLSGVIPTNLSGCSNLEVLFLSGNKLAGSIPKETSLLSKLTSLVIQDNKLTGGIPPFLGNITSMEVFSARGNPLGGSIPDTLVQWKSLTAFHSGECNLYGSIPHSIFNLSLLVNFTSAGNHLTGSLPLEIGNQLPNLEFLQLRDNELTGVLPPSISNCSKLRFLEMNNNNFSGKLTINFLNLRDIYVIRLTNNNFHGRGEADDMRFIDSLKNSTRLVTLNLYGCNLIGVLPISIGNLSDQLSSLYLGQNQLFGSLPSSIGSLVGLTTLYLENNRFKGNIPTSVGKLQKLQVLGLYSNQFSGPIPDAIGNLSLLTELYLDSNKLEGHIPSSLGKCKQLNALTLADNRLSGKIPKQLLQLPSLTIGLNLSQNGLSGSIPSEIKDLKMMNILDISYSNLSGTITSSLGECISLTTLNLRGNQFQGMIPSSLSSLRGLEVLDISQNNLSGKIPQFLEKWKSLEYLNLSFNDFEGEVPVVGVFANETAFSVSGNNKLCGGLVTLELPKCKATGSKKKRFPFFILVIVIAPTLLVVLCCVYLLCKKKRNSQPSQSSGSERFMKVSYNQLLKATDGFSVANLIGEGGFSFVYRGILDSDDGKSVAIKVLHLQNRGAQKSFIAECEAWRNIRHRNLLKIITSCSSTDFQGNDFKALVYEFMPNGSVHDWLHSSAYTSKLNLLQRINILRDVANALDYLHNRCQTTIVHGDLKPSNILLDDDMVAHVGDFGLARLLGTGLNQNSSTGVKGTIGYAPLEYGIGSEMTSCGDVYSFGILLLEVMTGKKPTDDMFNDGLSLHKFAYMALPDQVIDVIDNDAIVLQSTEANAKKVEECLAATIKIGVSCSVDSPPQRMKIEIVVNELQRILDVLQNL</sequence>
<comment type="similarity">
    <text evidence="3">Belongs to the protein kinase superfamily. Ser/Thr protein kinase family.</text>
</comment>
<evidence type="ECO:0000256" key="5">
    <source>
        <dbReference type="ARBA" id="ARBA00022475"/>
    </source>
</evidence>
<dbReference type="Gene3D" id="1.10.510.10">
    <property type="entry name" value="Transferase(Phosphotransferase) domain 1"/>
    <property type="match status" value="1"/>
</dbReference>
<feature type="chain" id="PRO_5015562954" description="non-specific serine/threonine protein kinase" evidence="24">
    <location>
        <begin position="36"/>
        <end position="1006"/>
    </location>
</feature>
<evidence type="ECO:0000256" key="11">
    <source>
        <dbReference type="ARBA" id="ARBA00022729"/>
    </source>
</evidence>
<feature type="signal peptide" evidence="24">
    <location>
        <begin position="1"/>
        <end position="35"/>
    </location>
</feature>
<dbReference type="InterPro" id="IPR017441">
    <property type="entry name" value="Protein_kinase_ATP_BS"/>
</dbReference>
<feature type="binding site" evidence="22">
    <location>
        <position position="742"/>
    </location>
    <ligand>
        <name>ATP</name>
        <dbReference type="ChEBI" id="CHEBI:30616"/>
    </ligand>
</feature>
<evidence type="ECO:0000256" key="10">
    <source>
        <dbReference type="ARBA" id="ARBA00022692"/>
    </source>
</evidence>
<keyword evidence="19" id="KW-0325">Glycoprotein</keyword>
<evidence type="ECO:0000256" key="18">
    <source>
        <dbReference type="ARBA" id="ARBA00023170"/>
    </source>
</evidence>
<dbReference type="InterPro" id="IPR001245">
    <property type="entry name" value="Ser-Thr/Tyr_kinase_cat_dom"/>
</dbReference>